<dbReference type="PROSITE" id="PS51670">
    <property type="entry name" value="SHKT"/>
    <property type="match status" value="8"/>
</dbReference>
<proteinExistence type="predicted"/>
<evidence type="ECO:0000256" key="2">
    <source>
        <dbReference type="SAM" id="MobiDB-lite"/>
    </source>
</evidence>
<feature type="region of interest" description="Disordered" evidence="2">
    <location>
        <begin position="767"/>
        <end position="798"/>
    </location>
</feature>
<feature type="chain" id="PRO_5020362900" description="ShKT domain-containing protein" evidence="3">
    <location>
        <begin position="18"/>
        <end position="885"/>
    </location>
</feature>
<feature type="domain" description="ShKT" evidence="4">
    <location>
        <begin position="593"/>
        <end position="623"/>
    </location>
</feature>
<feature type="domain" description="ShKT" evidence="4">
    <location>
        <begin position="230"/>
        <end position="264"/>
    </location>
</feature>
<accession>A0A4U5M0I0</accession>
<feature type="disulfide bond" evidence="1">
    <location>
        <begin position="607"/>
        <end position="620"/>
    </location>
</feature>
<dbReference type="Proteomes" id="UP000298663">
    <property type="component" value="Unassembled WGS sequence"/>
</dbReference>
<dbReference type="InterPro" id="IPR003582">
    <property type="entry name" value="ShKT_dom"/>
</dbReference>
<dbReference type="PANTHER" id="PTHR21724">
    <property type="entry name" value="SHKT DOMAIN-CONTAINING PROTEIN"/>
    <property type="match status" value="1"/>
</dbReference>
<dbReference type="AlphaFoldDB" id="A0A4U5M0I0"/>
<dbReference type="STRING" id="34508.A0A4U5M0I0"/>
<feature type="signal peptide" evidence="3">
    <location>
        <begin position="1"/>
        <end position="17"/>
    </location>
</feature>
<dbReference type="Pfam" id="PF01549">
    <property type="entry name" value="ShK"/>
    <property type="match status" value="14"/>
</dbReference>
<name>A0A4U5M0I0_STECR</name>
<keyword evidence="3" id="KW-0732">Signal</keyword>
<dbReference type="Gene3D" id="1.10.10.1940">
    <property type="match status" value="4"/>
</dbReference>
<gene>
    <name evidence="5" type="ORF">L596_026148</name>
</gene>
<reference evidence="5 6" key="2">
    <citation type="journal article" date="2019" name="G3 (Bethesda)">
        <title>Hybrid Assembly of the Genome of the Entomopathogenic Nematode Steinernema carpocapsae Identifies the X-Chromosome.</title>
        <authorList>
            <person name="Serra L."/>
            <person name="Macchietto M."/>
            <person name="Macias-Munoz A."/>
            <person name="McGill C.J."/>
            <person name="Rodriguez I.M."/>
            <person name="Rodriguez B."/>
            <person name="Murad R."/>
            <person name="Mortazavi A."/>
        </authorList>
    </citation>
    <scope>NUCLEOTIDE SEQUENCE [LARGE SCALE GENOMIC DNA]</scope>
    <source>
        <strain evidence="5 6">ALL</strain>
    </source>
</reference>
<feature type="domain" description="ShKT" evidence="4">
    <location>
        <begin position="711"/>
        <end position="754"/>
    </location>
</feature>
<evidence type="ECO:0000313" key="5">
    <source>
        <dbReference type="EMBL" id="TKR62151.1"/>
    </source>
</evidence>
<feature type="disulfide bond" evidence="1">
    <location>
        <begin position="425"/>
        <end position="459"/>
    </location>
</feature>
<dbReference type="OrthoDB" id="5814005at2759"/>
<feature type="domain" description="ShKT" evidence="4">
    <location>
        <begin position="848"/>
        <end position="885"/>
    </location>
</feature>
<dbReference type="PANTHER" id="PTHR21724:SF109">
    <property type="entry name" value="SHKT DOMAIN-CONTAINING PROTEIN"/>
    <property type="match status" value="1"/>
</dbReference>
<keyword evidence="6" id="KW-1185">Reference proteome</keyword>
<dbReference type="EMBL" id="AZBU02000010">
    <property type="protein sequence ID" value="TKR62151.1"/>
    <property type="molecule type" value="Genomic_DNA"/>
</dbReference>
<feature type="domain" description="ShKT" evidence="4">
    <location>
        <begin position="89"/>
        <end position="124"/>
    </location>
</feature>
<evidence type="ECO:0000259" key="4">
    <source>
        <dbReference type="PROSITE" id="PS51670"/>
    </source>
</evidence>
<feature type="disulfide bond" evidence="1">
    <location>
        <begin position="230"/>
        <end position="264"/>
    </location>
</feature>
<dbReference type="SMART" id="SM00254">
    <property type="entry name" value="ShKT"/>
    <property type="match status" value="16"/>
</dbReference>
<feature type="disulfide bond" evidence="1">
    <location>
        <begin position="328"/>
        <end position="362"/>
    </location>
</feature>
<comment type="caution">
    <text evidence="1">Lacks conserved residue(s) required for the propagation of feature annotation.</text>
</comment>
<comment type="caution">
    <text evidence="5">The sequence shown here is derived from an EMBL/GenBank/DDBJ whole genome shotgun (WGS) entry which is preliminary data.</text>
</comment>
<feature type="domain" description="ShKT" evidence="4">
    <location>
        <begin position="425"/>
        <end position="459"/>
    </location>
</feature>
<evidence type="ECO:0000256" key="3">
    <source>
        <dbReference type="SAM" id="SignalP"/>
    </source>
</evidence>
<reference evidence="5 6" key="1">
    <citation type="journal article" date="2015" name="Genome Biol.">
        <title>Comparative genomics of Steinernema reveals deeply conserved gene regulatory networks.</title>
        <authorList>
            <person name="Dillman A.R."/>
            <person name="Macchietto M."/>
            <person name="Porter C.F."/>
            <person name="Rogers A."/>
            <person name="Williams B."/>
            <person name="Antoshechkin I."/>
            <person name="Lee M.M."/>
            <person name="Goodwin Z."/>
            <person name="Lu X."/>
            <person name="Lewis E.E."/>
            <person name="Goodrich-Blair H."/>
            <person name="Stock S.P."/>
            <person name="Adams B.J."/>
            <person name="Sternberg P.W."/>
            <person name="Mortazavi A."/>
        </authorList>
    </citation>
    <scope>NUCLEOTIDE SEQUENCE [LARGE SCALE GENOMIC DNA]</scope>
    <source>
        <strain evidence="5 6">ALL</strain>
    </source>
</reference>
<feature type="domain" description="ShKT" evidence="4">
    <location>
        <begin position="462"/>
        <end position="495"/>
    </location>
</feature>
<evidence type="ECO:0000256" key="1">
    <source>
        <dbReference type="PROSITE-ProRule" id="PRU01005"/>
    </source>
</evidence>
<evidence type="ECO:0000313" key="6">
    <source>
        <dbReference type="Proteomes" id="UP000298663"/>
    </source>
</evidence>
<sequence>MRLFISVLLLVFNAVYCQQRCGLDNVIFKTAVGCEDEIKNCDKIFEKPIVLDPASRDPLCGQEGMEGVALQCAKTCGICCERPEFKNACIDLMDDCAKNAKNCKEDGESSVFIRTFCPNTCGLCPTTTPVPTTKPPPIVCQDLAKGCPNQKKKNNCGLPIIKLACALTCGICEPCKDKVDCKGATKEFCEDAGGMGDAAREMCALTCGVCVLPTTLAPTTLAPTTPAPPCQDVSSNCEKLKNKCEKENWVEKMKQNCALTCGFCERCMDKFDCKNVDQETCNDPELGGMVKAECEKTCGVCIAPTTTKAPTTEAPTAKPPPTTEAPPCEDKSKFCDKLLANCEKEDYKAQMMASCAKTCGFCEPCRDKTDCQGVSPDTCEDKDLGELFKKECARTCGVCKVGTTLVPHTTTPKKTTEAETTPWVCEDTSPNCALILESCAREDRKKYMEKTCAKSCSFCQPCEDKIDCNGFDEACKDENLVEFMKQDCPKTCGFCYAATTTPGPTTEPPPPPTKLPTTTAPPARCTDLSGTLLPSATICEDQLTTCANIFQTPAVQKPAQRDPQCYTENDALVMACAKTCAVCCERPDIKDSCQDLLGDCPTQVDNCKHDHIKALCPKTCNACPTTMKPTTGVPTTVVTTTQNPIKVRCTDGNGVLLNIAQSCEDEEENCEKTFKTPAVRFPASRDNLCSTNIPALKSAALKCAKTCALCCEREGLNETCKDKIPNCHETLALCVDEKMAFIMKEYCPYTCNLCTVPKTTVAPTTAVATSKPETTQPPPEGTSQAPKGTDVATPPRGTHPTFCLNTGDRCYDVRHCDKPNWQKYMHENCPLLCGLCGTTAKSPPKPLCLDSANGCTGFKKNGFCEDDWYTMDYRMRNCGITCGFC</sequence>
<protein>
    <recommendedName>
        <fullName evidence="4">ShKT domain-containing protein</fullName>
    </recommendedName>
</protein>
<feature type="domain" description="ShKT" evidence="4">
    <location>
        <begin position="328"/>
        <end position="362"/>
    </location>
</feature>
<keyword evidence="1" id="KW-1015">Disulfide bond</keyword>
<organism evidence="5 6">
    <name type="scientific">Steinernema carpocapsae</name>
    <name type="common">Entomopathogenic nematode</name>
    <dbReference type="NCBI Taxonomy" id="34508"/>
    <lineage>
        <taxon>Eukaryota</taxon>
        <taxon>Metazoa</taxon>
        <taxon>Ecdysozoa</taxon>
        <taxon>Nematoda</taxon>
        <taxon>Chromadorea</taxon>
        <taxon>Rhabditida</taxon>
        <taxon>Tylenchina</taxon>
        <taxon>Panagrolaimomorpha</taxon>
        <taxon>Strongyloidoidea</taxon>
        <taxon>Steinernematidae</taxon>
        <taxon>Steinernema</taxon>
    </lineage>
</organism>